<accession>A0A0E0M8J8</accession>
<reference evidence="2" key="1">
    <citation type="submission" date="2015-04" db="UniProtKB">
        <authorList>
            <consortium name="EnsemblPlants"/>
        </authorList>
    </citation>
    <scope>IDENTIFICATION</scope>
</reference>
<name>A0A0E0M8J8_ORYPU</name>
<dbReference type="EnsemblPlants" id="OPUNC10G11100.1">
    <property type="protein sequence ID" value="OPUNC10G11100.1"/>
    <property type="gene ID" value="OPUNC10G11100"/>
</dbReference>
<feature type="region of interest" description="Disordered" evidence="1">
    <location>
        <begin position="48"/>
        <end position="67"/>
    </location>
</feature>
<sequence>MGHASYGHGSGPCYSWHGTGSCCSWHGSGGGEQRRGYCAGIWSADESTMGAGGSRDHTTVPGTMETP</sequence>
<dbReference type="HOGENOM" id="CLU_2816855_0_0_1"/>
<dbReference type="Gramene" id="OPUNC10G11100.1">
    <property type="protein sequence ID" value="OPUNC10G11100.1"/>
    <property type="gene ID" value="OPUNC10G11100"/>
</dbReference>
<evidence type="ECO:0000256" key="1">
    <source>
        <dbReference type="SAM" id="MobiDB-lite"/>
    </source>
</evidence>
<evidence type="ECO:0000313" key="3">
    <source>
        <dbReference type="Proteomes" id="UP000026962"/>
    </source>
</evidence>
<proteinExistence type="predicted"/>
<evidence type="ECO:0000313" key="2">
    <source>
        <dbReference type="EnsemblPlants" id="OPUNC10G11100.1"/>
    </source>
</evidence>
<dbReference type="Proteomes" id="UP000026962">
    <property type="component" value="Chromosome 10"/>
</dbReference>
<keyword evidence="3" id="KW-1185">Reference proteome</keyword>
<protein>
    <submittedName>
        <fullName evidence="2">Uncharacterized protein</fullName>
    </submittedName>
</protein>
<dbReference type="AlphaFoldDB" id="A0A0E0M8J8"/>
<organism evidence="2">
    <name type="scientific">Oryza punctata</name>
    <name type="common">Red rice</name>
    <dbReference type="NCBI Taxonomy" id="4537"/>
    <lineage>
        <taxon>Eukaryota</taxon>
        <taxon>Viridiplantae</taxon>
        <taxon>Streptophyta</taxon>
        <taxon>Embryophyta</taxon>
        <taxon>Tracheophyta</taxon>
        <taxon>Spermatophyta</taxon>
        <taxon>Magnoliopsida</taxon>
        <taxon>Liliopsida</taxon>
        <taxon>Poales</taxon>
        <taxon>Poaceae</taxon>
        <taxon>BOP clade</taxon>
        <taxon>Oryzoideae</taxon>
        <taxon>Oryzeae</taxon>
        <taxon>Oryzinae</taxon>
        <taxon>Oryza</taxon>
    </lineage>
</organism>
<reference evidence="2" key="2">
    <citation type="submission" date="2018-05" db="EMBL/GenBank/DDBJ databases">
        <title>OpunRS2 (Oryza punctata Reference Sequence Version 2).</title>
        <authorList>
            <person name="Zhang J."/>
            <person name="Kudrna D."/>
            <person name="Lee S."/>
            <person name="Talag J."/>
            <person name="Welchert J."/>
            <person name="Wing R.A."/>
        </authorList>
    </citation>
    <scope>NUCLEOTIDE SEQUENCE [LARGE SCALE GENOMIC DNA]</scope>
</reference>